<proteinExistence type="inferred from homology"/>
<accession>A0A7X0SRL9</accession>
<dbReference type="PANTHER" id="PTHR31088:SF6">
    <property type="entry name" value="PHAGE SHOCK PROTEIN A"/>
    <property type="match status" value="1"/>
</dbReference>
<dbReference type="Pfam" id="PF04012">
    <property type="entry name" value="PspA_IM30"/>
    <property type="match status" value="1"/>
</dbReference>
<evidence type="ECO:0000256" key="1">
    <source>
        <dbReference type="ARBA" id="ARBA00043985"/>
    </source>
</evidence>
<reference evidence="3 4" key="1">
    <citation type="submission" date="2020-08" db="EMBL/GenBank/DDBJ databases">
        <title>Cohnella phylogeny.</title>
        <authorList>
            <person name="Dunlap C."/>
        </authorList>
    </citation>
    <scope>NUCLEOTIDE SEQUENCE [LARGE SCALE GENOMIC DNA]</scope>
    <source>
        <strain evidence="3 4">CBP 2801</strain>
    </source>
</reference>
<dbReference type="InterPro" id="IPR007157">
    <property type="entry name" value="PspA_VIPP1"/>
</dbReference>
<comment type="caution">
    <text evidence="3">The sequence shown here is derived from an EMBL/GenBank/DDBJ whole genome shotgun (WGS) entry which is preliminary data.</text>
</comment>
<dbReference type="AlphaFoldDB" id="A0A7X0SRL9"/>
<protein>
    <submittedName>
        <fullName evidence="3">PspA/IM30 family protein</fullName>
    </submittedName>
</protein>
<keyword evidence="4" id="KW-1185">Reference proteome</keyword>
<dbReference type="Proteomes" id="UP000564644">
    <property type="component" value="Unassembled WGS sequence"/>
</dbReference>
<dbReference type="RefSeq" id="WP_185132529.1">
    <property type="nucleotide sequence ID" value="NZ_JACJVO010000038.1"/>
</dbReference>
<comment type="similarity">
    <text evidence="1">Belongs to the PspA/Vipp/IM30 family.</text>
</comment>
<dbReference type="EMBL" id="JACJVO010000038">
    <property type="protein sequence ID" value="MBB6734867.1"/>
    <property type="molecule type" value="Genomic_DNA"/>
</dbReference>
<organism evidence="3 4">
    <name type="scientific">Cohnella zeiphila</name>
    <dbReference type="NCBI Taxonomy" id="2761120"/>
    <lineage>
        <taxon>Bacteria</taxon>
        <taxon>Bacillati</taxon>
        <taxon>Bacillota</taxon>
        <taxon>Bacilli</taxon>
        <taxon>Bacillales</taxon>
        <taxon>Paenibacillaceae</taxon>
        <taxon>Cohnella</taxon>
    </lineage>
</organism>
<evidence type="ECO:0000313" key="3">
    <source>
        <dbReference type="EMBL" id="MBB6734867.1"/>
    </source>
</evidence>
<sequence length="227" mass="25740">MGVFQRVKDMTKASVHELLDKLEDPVVMLNQYLRDMETEIHEAEVTVARQMAAERRLKQRLDEAVRIGVEREAQAEQALVGGNEALARKLLEEKVYYDQQSADLLGLHTQASAQVSELTTQLHEMKEEYYKLRNKRNELSARAQMAKARKQMAQVSALHTIESGNASRGFHRMEEKIMQMEAEADVARLPSSPFAPVRTGVDPEKSFRVEQELAALKNRLQPPAAAE</sequence>
<keyword evidence="2" id="KW-0175">Coiled coil</keyword>
<evidence type="ECO:0000313" key="4">
    <source>
        <dbReference type="Proteomes" id="UP000564644"/>
    </source>
</evidence>
<name>A0A7X0SRL9_9BACL</name>
<gene>
    <name evidence="3" type="ORF">H7C18_28550</name>
</gene>
<evidence type="ECO:0000256" key="2">
    <source>
        <dbReference type="SAM" id="Coils"/>
    </source>
</evidence>
<dbReference type="PANTHER" id="PTHR31088">
    <property type="entry name" value="MEMBRANE-ASSOCIATED PROTEIN VIPP1, CHLOROPLASTIC"/>
    <property type="match status" value="1"/>
</dbReference>
<feature type="coiled-coil region" evidence="2">
    <location>
        <begin position="108"/>
        <end position="142"/>
    </location>
</feature>